<evidence type="ECO:0000259" key="6">
    <source>
        <dbReference type="PROSITE" id="PS50827"/>
    </source>
</evidence>
<protein>
    <recommendedName>
        <fullName evidence="9">Homeobox domain-containing protein</fullName>
    </recommendedName>
</protein>
<reference evidence="8" key="1">
    <citation type="submission" date="2013-01" db="EMBL/GenBank/DDBJ databases">
        <title>Draft Genome Sequence of a Mulberry Tree, Morus notabilis C.K. Schneid.</title>
        <authorList>
            <person name="He N."/>
            <person name="Zhao S."/>
        </authorList>
    </citation>
    <scope>NUCLEOTIDE SEQUENCE</scope>
</reference>
<dbReference type="SMART" id="SM00571">
    <property type="entry name" value="DDT"/>
    <property type="match status" value="1"/>
</dbReference>
<keyword evidence="3 4" id="KW-0371">Homeobox</keyword>
<dbReference type="PROSITE" id="PS50827">
    <property type="entry name" value="DDT"/>
    <property type="match status" value="1"/>
</dbReference>
<accession>W9QMQ0</accession>
<dbReference type="Proteomes" id="UP000030645">
    <property type="component" value="Unassembled WGS sequence"/>
</dbReference>
<dbReference type="InterPro" id="IPR044977">
    <property type="entry name" value="RLT1-3"/>
</dbReference>
<name>W9QMQ0_9ROSA</name>
<evidence type="ECO:0000313" key="7">
    <source>
        <dbReference type="EMBL" id="EXB42573.1"/>
    </source>
</evidence>
<comment type="subcellular location">
    <subcellularLocation>
        <location evidence="1 3 4">Nucleus</location>
    </subcellularLocation>
</comment>
<evidence type="ECO:0000256" key="4">
    <source>
        <dbReference type="RuleBase" id="RU000682"/>
    </source>
</evidence>
<dbReference type="PANTHER" id="PTHR36968">
    <property type="entry name" value="HOMEOBOX-DDT DOMAIN PROTEIN RLT2"/>
    <property type="match status" value="1"/>
</dbReference>
<dbReference type="PROSITE" id="PS50071">
    <property type="entry name" value="HOMEOBOX_2"/>
    <property type="match status" value="1"/>
</dbReference>
<keyword evidence="2 3" id="KW-0539">Nucleus</keyword>
<dbReference type="InterPro" id="IPR001356">
    <property type="entry name" value="HD"/>
</dbReference>
<dbReference type="CDD" id="cd00086">
    <property type="entry name" value="homeodomain"/>
    <property type="match status" value="1"/>
</dbReference>
<organism evidence="7 8">
    <name type="scientific">Morus notabilis</name>
    <dbReference type="NCBI Taxonomy" id="981085"/>
    <lineage>
        <taxon>Eukaryota</taxon>
        <taxon>Viridiplantae</taxon>
        <taxon>Streptophyta</taxon>
        <taxon>Embryophyta</taxon>
        <taxon>Tracheophyta</taxon>
        <taxon>Spermatophyta</taxon>
        <taxon>Magnoliopsida</taxon>
        <taxon>eudicotyledons</taxon>
        <taxon>Gunneridae</taxon>
        <taxon>Pentapetalae</taxon>
        <taxon>rosids</taxon>
        <taxon>fabids</taxon>
        <taxon>Rosales</taxon>
        <taxon>Moraceae</taxon>
        <taxon>Moreae</taxon>
        <taxon>Morus</taxon>
    </lineage>
</organism>
<keyword evidence="3 4" id="KW-0238">DNA-binding</keyword>
<evidence type="ECO:0000259" key="5">
    <source>
        <dbReference type="PROSITE" id="PS50071"/>
    </source>
</evidence>
<dbReference type="InterPro" id="IPR018501">
    <property type="entry name" value="DDT_dom"/>
</dbReference>
<gene>
    <name evidence="7" type="ORF">L484_011346</name>
</gene>
<dbReference type="GO" id="GO:0005634">
    <property type="term" value="C:nucleus"/>
    <property type="evidence" value="ECO:0007669"/>
    <property type="project" value="UniProtKB-SubCell"/>
</dbReference>
<dbReference type="GO" id="GO:0003677">
    <property type="term" value="F:DNA binding"/>
    <property type="evidence" value="ECO:0007669"/>
    <property type="project" value="UniProtKB-UniRule"/>
</dbReference>
<dbReference type="Pfam" id="PF00046">
    <property type="entry name" value="Homeodomain"/>
    <property type="match status" value="1"/>
</dbReference>
<dbReference type="STRING" id="981085.W9QMQ0"/>
<dbReference type="EMBL" id="KE343825">
    <property type="protein sequence ID" value="EXB42573.1"/>
    <property type="molecule type" value="Genomic_DNA"/>
</dbReference>
<sequence>MEIKRKTPRQLEALDPFYLENNYPTPVEMEDYAATLGLTYKQVRGWFVEKRRKEKREGLATVPRTSSSKCKHNSKCKQMLTVKNAVAKRKNKQSHLQDLFMPDYILRKVFRKDGPPLGLEFDTLPSTRFFPCKGPGNSYPPCKENLRAIKRRKVSEHAVVSTALNGKYPPVKKHGMGKGLMTVWRITNPHAGDIPTGIDFADEGTGASSISKSVSRNPRIQLKKPQKQNIRNVELSEDGNQELPDGQNCELYLEGRDSQESFHQISMLMDDEDLELGRLQCVLDPPGCSGHSSTNAGLGCSLCKDVLAKFPPNSVKMKQPFSTQPWESSVEIVKKLFKVFHFLYTYSLDVDICPFTLDEFAQAFHDKDSLLLGKVNVALLKLLLSDIEEAHNNGSLPNLSRCCNYLALLHSVENQESVLEFWKRSLNPLTWTEILRQVLVAAGFGSKQSAVRRESLDKEMHHMVTYGLRPGTLKGELFKILLEQGNNGLKVSDLAKSLPIVDLKIASTAEEVEYIICSVLSSDITLFEKISSATYRLRINTIIKKAEEFQSDTEDCGVVDDDLTGSDAYSSDEDSGCGSGSLSLQNWTILKLRKSKEGIRNVCTEIDESHSGEAWLLGLMEGEYSDLSIEEKLNAMVALTDLFRAGSSIGMEVMHRFFSFFSIATNDLPHISASMHQITLIQ</sequence>
<dbReference type="Pfam" id="PF15612">
    <property type="entry name" value="WHIM1"/>
    <property type="match status" value="1"/>
</dbReference>
<dbReference type="InterPro" id="IPR028942">
    <property type="entry name" value="WHIM1_dom"/>
</dbReference>
<feature type="domain" description="DDT" evidence="6">
    <location>
        <begin position="330"/>
        <end position="389"/>
    </location>
</feature>
<dbReference type="GO" id="GO:0006357">
    <property type="term" value="P:regulation of transcription by RNA polymerase II"/>
    <property type="evidence" value="ECO:0007669"/>
    <property type="project" value="InterPro"/>
</dbReference>
<dbReference type="Pfam" id="PF02791">
    <property type="entry name" value="DDT"/>
    <property type="match status" value="1"/>
</dbReference>
<dbReference type="SUPFAM" id="SSF46689">
    <property type="entry name" value="Homeodomain-like"/>
    <property type="match status" value="1"/>
</dbReference>
<evidence type="ECO:0000256" key="3">
    <source>
        <dbReference type="PROSITE-ProRule" id="PRU00108"/>
    </source>
</evidence>
<dbReference type="AlphaFoldDB" id="W9QMQ0"/>
<proteinExistence type="predicted"/>
<feature type="DNA-binding region" description="Homeobox" evidence="3">
    <location>
        <begin position="9"/>
        <end position="58"/>
    </location>
</feature>
<dbReference type="SMART" id="SM00389">
    <property type="entry name" value="HOX"/>
    <property type="match status" value="1"/>
</dbReference>
<dbReference type="eggNOG" id="ENOG502QSVY">
    <property type="taxonomic scope" value="Eukaryota"/>
</dbReference>
<evidence type="ECO:0000256" key="2">
    <source>
        <dbReference type="ARBA" id="ARBA00023242"/>
    </source>
</evidence>
<dbReference type="Gene3D" id="1.10.10.60">
    <property type="entry name" value="Homeodomain-like"/>
    <property type="match status" value="1"/>
</dbReference>
<feature type="domain" description="Homeobox" evidence="5">
    <location>
        <begin position="7"/>
        <end position="57"/>
    </location>
</feature>
<dbReference type="InterPro" id="IPR009057">
    <property type="entry name" value="Homeodomain-like_sf"/>
</dbReference>
<dbReference type="PANTHER" id="PTHR36968:SF8">
    <property type="entry name" value="HOMEOBOX-DDT DOMAIN PROTEIN RLT3 ISOFORM X1"/>
    <property type="match status" value="1"/>
</dbReference>
<evidence type="ECO:0008006" key="9">
    <source>
        <dbReference type="Google" id="ProtNLM"/>
    </source>
</evidence>
<evidence type="ECO:0000313" key="8">
    <source>
        <dbReference type="Proteomes" id="UP000030645"/>
    </source>
</evidence>
<evidence type="ECO:0000256" key="1">
    <source>
        <dbReference type="ARBA" id="ARBA00004123"/>
    </source>
</evidence>
<keyword evidence="8" id="KW-1185">Reference proteome</keyword>